<organism evidence="2 4">
    <name type="scientific">Bdellovibrio bacteriovorus</name>
    <dbReference type="NCBI Taxonomy" id="959"/>
    <lineage>
        <taxon>Bacteria</taxon>
        <taxon>Pseudomonadati</taxon>
        <taxon>Bdellovibrionota</taxon>
        <taxon>Bdellovibrionia</taxon>
        <taxon>Bdellovibrionales</taxon>
        <taxon>Pseudobdellovibrionaceae</taxon>
        <taxon>Bdellovibrio</taxon>
    </lineage>
</organism>
<dbReference type="Proteomes" id="UP000075799">
    <property type="component" value="Unassembled WGS sequence"/>
</dbReference>
<evidence type="ECO:0000313" key="4">
    <source>
        <dbReference type="Proteomes" id="UP000075391"/>
    </source>
</evidence>
<evidence type="ECO:0000313" key="5">
    <source>
        <dbReference type="Proteomes" id="UP000075799"/>
    </source>
</evidence>
<name>A0A150WCE7_BDEBC</name>
<protein>
    <submittedName>
        <fullName evidence="2">Uncharacterized protein</fullName>
    </submittedName>
</protein>
<dbReference type="Proteomes" id="UP000075391">
    <property type="component" value="Unassembled WGS sequence"/>
</dbReference>
<dbReference type="EMBL" id="LUKF01000019">
    <property type="protein sequence ID" value="KYG60735.1"/>
    <property type="molecule type" value="Genomic_DNA"/>
</dbReference>
<gene>
    <name evidence="2" type="ORF">AZI85_12130</name>
    <name evidence="3" type="ORF">AZI87_07525</name>
</gene>
<reference evidence="4 5" key="1">
    <citation type="submission" date="2016-03" db="EMBL/GenBank/DDBJ databases">
        <authorList>
            <person name="Ploux O."/>
        </authorList>
    </citation>
    <scope>NUCLEOTIDE SEQUENCE [LARGE SCALE GENOMIC DNA]</scope>
    <source>
        <strain evidence="2 4">BER2</strain>
        <strain evidence="3 5">EC13</strain>
    </source>
</reference>
<keyword evidence="1" id="KW-0732">Signal</keyword>
<dbReference type="EMBL" id="LUKD01000001">
    <property type="protein sequence ID" value="KYG69062.1"/>
    <property type="molecule type" value="Genomic_DNA"/>
</dbReference>
<accession>A0A150WCE7</accession>
<proteinExistence type="predicted"/>
<comment type="caution">
    <text evidence="2">The sequence shown here is derived from an EMBL/GenBank/DDBJ whole genome shotgun (WGS) entry which is preliminary data.</text>
</comment>
<dbReference type="AlphaFoldDB" id="A0A150WCE7"/>
<evidence type="ECO:0000313" key="3">
    <source>
        <dbReference type="EMBL" id="KYG69062.1"/>
    </source>
</evidence>
<dbReference type="RefSeq" id="WP_041872600.1">
    <property type="nucleotide sequence ID" value="NZ_CP168967.1"/>
</dbReference>
<feature type="signal peptide" evidence="1">
    <location>
        <begin position="1"/>
        <end position="22"/>
    </location>
</feature>
<evidence type="ECO:0000256" key="1">
    <source>
        <dbReference type="SAM" id="SignalP"/>
    </source>
</evidence>
<evidence type="ECO:0000313" key="2">
    <source>
        <dbReference type="EMBL" id="KYG60735.1"/>
    </source>
</evidence>
<sequence>MKKMFGSIIALSIIASASMSVAGTSAVCNHQTKSGRFASTNPEKVRVAKSTAKAGAEAAASGQK</sequence>
<feature type="chain" id="PRO_5013477196" evidence="1">
    <location>
        <begin position="23"/>
        <end position="64"/>
    </location>
</feature>